<organism evidence="1 2">
    <name type="scientific">Campylobacter pinnipediorum subsp. caledonicus</name>
    <dbReference type="NCBI Taxonomy" id="1874362"/>
    <lineage>
        <taxon>Bacteria</taxon>
        <taxon>Pseudomonadati</taxon>
        <taxon>Campylobacterota</taxon>
        <taxon>Epsilonproteobacteria</taxon>
        <taxon>Campylobacterales</taxon>
        <taxon>Campylobacteraceae</taxon>
        <taxon>Campylobacter</taxon>
    </lineage>
</organism>
<dbReference type="RefSeq" id="WP_078423589.1">
    <property type="nucleotide sequence ID" value="NZ_CP017018.1"/>
</dbReference>
<dbReference type="Proteomes" id="UP000190868">
    <property type="component" value="Chromosome"/>
</dbReference>
<dbReference type="GO" id="GO:0006260">
    <property type="term" value="P:DNA replication"/>
    <property type="evidence" value="ECO:0007669"/>
    <property type="project" value="InterPro"/>
</dbReference>
<dbReference type="Pfam" id="PF05732">
    <property type="entry name" value="RepL"/>
    <property type="match status" value="1"/>
</dbReference>
<gene>
    <name evidence="1" type="ORF">CPIN18021_1238</name>
</gene>
<dbReference type="GO" id="GO:0006276">
    <property type="term" value="P:plasmid maintenance"/>
    <property type="evidence" value="ECO:0007669"/>
    <property type="project" value="InterPro"/>
</dbReference>
<accession>A0A1S6U8G0</accession>
<protein>
    <submittedName>
        <fullName evidence="1">Uncharacterized protein</fullName>
    </submittedName>
</protein>
<keyword evidence="2" id="KW-1185">Reference proteome</keyword>
<evidence type="ECO:0000313" key="2">
    <source>
        <dbReference type="Proteomes" id="UP000190868"/>
    </source>
</evidence>
<sequence>MNDIEKSIFSAIHGEKKIQIIDFLIQNIGEHGFINLKIDEICKATNTSKPTVLQTFKLLENAKVFKKIKNGVYELKTF</sequence>
<dbReference type="AlphaFoldDB" id="A0A1S6U8G0"/>
<dbReference type="KEGG" id="cpin:CPIN18020_1189"/>
<reference evidence="2" key="1">
    <citation type="submission" date="2016-09" db="EMBL/GenBank/DDBJ databases">
        <title>Comparative genomics of the Campylobacter concisus group.</title>
        <authorList>
            <person name="Miller W.G."/>
            <person name="Yee E."/>
            <person name="Chapman M.H."/>
            <person name="Huynh S."/>
            <person name="Bono J.L."/>
            <person name="On S.L.W."/>
            <person name="StLeger J."/>
            <person name="Foster G."/>
            <person name="Parker C.T."/>
        </authorList>
    </citation>
    <scope>NUCLEOTIDE SEQUENCE [LARGE SCALE GENOMIC DNA]</scope>
    <source>
        <strain evidence="2">RM18021</strain>
    </source>
</reference>
<dbReference type="InterPro" id="IPR008813">
    <property type="entry name" value="Plasmid_replication_RepL"/>
</dbReference>
<dbReference type="GeneID" id="56566830"/>
<dbReference type="EMBL" id="CP017258">
    <property type="protein sequence ID" value="AQW88034.1"/>
    <property type="molecule type" value="Genomic_DNA"/>
</dbReference>
<evidence type="ECO:0000313" key="1">
    <source>
        <dbReference type="EMBL" id="AQW88034.1"/>
    </source>
</evidence>
<name>A0A1S6U8G0_9BACT</name>
<proteinExistence type="predicted"/>
<dbReference type="Gene3D" id="1.10.10.60">
    <property type="entry name" value="Homeodomain-like"/>
    <property type="match status" value="1"/>
</dbReference>